<dbReference type="InterPro" id="IPR044655">
    <property type="entry name" value="BAGP1-like"/>
</dbReference>
<dbReference type="CDD" id="cd00030">
    <property type="entry name" value="C2"/>
    <property type="match status" value="1"/>
</dbReference>
<dbReference type="SMART" id="SM00568">
    <property type="entry name" value="GRAM"/>
    <property type="match status" value="1"/>
</dbReference>
<dbReference type="Gene3D" id="2.30.29.30">
    <property type="entry name" value="Pleckstrin-homology domain (PH domain)/Phosphotyrosine-binding domain (PTB)"/>
    <property type="match status" value="1"/>
</dbReference>
<dbReference type="InterPro" id="IPR011993">
    <property type="entry name" value="PH-like_dom_sf"/>
</dbReference>
<evidence type="ECO:0000313" key="7">
    <source>
        <dbReference type="EMBL" id="CAD1836976.1"/>
    </source>
</evidence>
<dbReference type="SUPFAM" id="SSF49562">
    <property type="entry name" value="C2 domain (Calcium/lipid-binding domain, CaLB)"/>
    <property type="match status" value="1"/>
</dbReference>
<dbReference type="Gene3D" id="2.60.40.150">
    <property type="entry name" value="C2 domain"/>
    <property type="match status" value="1"/>
</dbReference>
<dbReference type="SMART" id="SM00239">
    <property type="entry name" value="C2"/>
    <property type="match status" value="1"/>
</dbReference>
<sequence length="531" mass="59363">MRSPSLPCKRHICISPLSLSSSTPTPTVASFTLSLALSLSLLPPPREGDSRGRNPRNLLSLSSSLMAMMMESASSSSPPLGFLLPSLWEAEIAICAAILLVSVLLALERTSTKEGGGERVAPRRRDQLVSLESERDETITLEEGSQGIVYVIKLELLAAKYLIGANLNGTADPYAIISCGEQKRFSSMVPSSRNPLWGEEFVFCVYELPVQISITVYDWDIVCKCKLLGSVIISVEREGQTGAVWYSLDSKSGRVCVQISTFKLSVSSASYTCALERSFLYHGRMYISPWHLCFHSNVIVPLEDIDEIRWSQHACINPAITIVLHIGAGGHGVPPLCSSNGRVKYKFTSFWNRNRAFKALQDAVKKYRAILEAEKQISKWHDSDKYDGQVREVTFRSLCHSPLCPPDTAVIELQHIVLSNDKKSLVYETLQQAHDVPFGSYFEIHSRWSIRTSSTTYCMLEIKIGVNMKKWCIVQSRIKSGATEEYKREVGQILKAARGYILRSKSRMRETDKASVAMEMPKGRSWQMQCK</sequence>
<dbReference type="PANTHER" id="PTHR47038">
    <property type="entry name" value="BAG-ASSOCIATED GRAM PROTEIN 1"/>
    <property type="match status" value="1"/>
</dbReference>
<evidence type="ECO:0000259" key="5">
    <source>
        <dbReference type="PROSITE" id="PS50004"/>
    </source>
</evidence>
<evidence type="ECO:0000256" key="4">
    <source>
        <dbReference type="ARBA" id="ARBA00023136"/>
    </source>
</evidence>
<dbReference type="Pfam" id="PF16016">
    <property type="entry name" value="VASt"/>
    <property type="match status" value="1"/>
</dbReference>
<evidence type="ECO:0000256" key="3">
    <source>
        <dbReference type="ARBA" id="ARBA00022989"/>
    </source>
</evidence>
<dbReference type="InterPro" id="IPR031968">
    <property type="entry name" value="VASt"/>
</dbReference>
<gene>
    <name evidence="7" type="ORF">CB5_LOCUS20187</name>
</gene>
<dbReference type="PANTHER" id="PTHR47038:SF2">
    <property type="entry name" value="BAG-ASSOCIATED GRAM PROTEIN 1"/>
    <property type="match status" value="1"/>
</dbReference>
<evidence type="ECO:0008006" key="8">
    <source>
        <dbReference type="Google" id="ProtNLM"/>
    </source>
</evidence>
<evidence type="ECO:0000259" key="6">
    <source>
        <dbReference type="PROSITE" id="PS51778"/>
    </source>
</evidence>
<dbReference type="PROSITE" id="PS51778">
    <property type="entry name" value="VAST"/>
    <property type="match status" value="1"/>
</dbReference>
<dbReference type="AlphaFoldDB" id="A0A6V7Q221"/>
<feature type="domain" description="VASt" evidence="6">
    <location>
        <begin position="340"/>
        <end position="505"/>
    </location>
</feature>
<feature type="domain" description="C2" evidence="5">
    <location>
        <begin position="133"/>
        <end position="246"/>
    </location>
</feature>
<protein>
    <recommendedName>
        <fullName evidence="8">BAG-associated GRAM protein 1</fullName>
    </recommendedName>
</protein>
<dbReference type="InterPro" id="IPR004182">
    <property type="entry name" value="GRAM"/>
</dbReference>
<comment type="subcellular location">
    <subcellularLocation>
        <location evidence="1">Membrane</location>
        <topology evidence="1">Single-pass membrane protein</topology>
    </subcellularLocation>
</comment>
<evidence type="ECO:0000256" key="2">
    <source>
        <dbReference type="ARBA" id="ARBA00022692"/>
    </source>
</evidence>
<dbReference type="PROSITE" id="PS50004">
    <property type="entry name" value="C2"/>
    <property type="match status" value="1"/>
</dbReference>
<keyword evidence="3" id="KW-1133">Transmembrane helix</keyword>
<dbReference type="Pfam" id="PF00168">
    <property type="entry name" value="C2"/>
    <property type="match status" value="1"/>
</dbReference>
<reference evidence="7" key="1">
    <citation type="submission" date="2020-07" db="EMBL/GenBank/DDBJ databases">
        <authorList>
            <person name="Lin J."/>
        </authorList>
    </citation>
    <scope>NUCLEOTIDE SEQUENCE</scope>
</reference>
<dbReference type="GO" id="GO:0016020">
    <property type="term" value="C:membrane"/>
    <property type="evidence" value="ECO:0007669"/>
    <property type="project" value="UniProtKB-SubCell"/>
</dbReference>
<dbReference type="InterPro" id="IPR000008">
    <property type="entry name" value="C2_dom"/>
</dbReference>
<evidence type="ECO:0000256" key="1">
    <source>
        <dbReference type="ARBA" id="ARBA00004167"/>
    </source>
</evidence>
<organism evidence="7">
    <name type="scientific">Ananas comosus var. bracteatus</name>
    <name type="common">red pineapple</name>
    <dbReference type="NCBI Taxonomy" id="296719"/>
    <lineage>
        <taxon>Eukaryota</taxon>
        <taxon>Viridiplantae</taxon>
        <taxon>Streptophyta</taxon>
        <taxon>Embryophyta</taxon>
        <taxon>Tracheophyta</taxon>
        <taxon>Spermatophyta</taxon>
        <taxon>Magnoliopsida</taxon>
        <taxon>Liliopsida</taxon>
        <taxon>Poales</taxon>
        <taxon>Bromeliaceae</taxon>
        <taxon>Bromelioideae</taxon>
        <taxon>Ananas</taxon>
    </lineage>
</organism>
<keyword evidence="2" id="KW-0812">Transmembrane</keyword>
<dbReference type="Pfam" id="PF02893">
    <property type="entry name" value="GRAM"/>
    <property type="match status" value="1"/>
</dbReference>
<proteinExistence type="predicted"/>
<dbReference type="EMBL" id="LR862131">
    <property type="protein sequence ID" value="CAD1836976.1"/>
    <property type="molecule type" value="Genomic_DNA"/>
</dbReference>
<name>A0A6V7Q221_ANACO</name>
<accession>A0A6V7Q221</accession>
<keyword evidence="4" id="KW-0472">Membrane</keyword>
<dbReference type="InterPro" id="IPR035892">
    <property type="entry name" value="C2_domain_sf"/>
</dbReference>